<dbReference type="AlphaFoldDB" id="A0A3B4B247"/>
<dbReference type="GO" id="GO:0004888">
    <property type="term" value="F:transmembrane signaling receptor activity"/>
    <property type="evidence" value="ECO:0007669"/>
    <property type="project" value="TreeGrafter"/>
</dbReference>
<evidence type="ECO:0000256" key="3">
    <source>
        <dbReference type="ARBA" id="ARBA00023136"/>
    </source>
</evidence>
<dbReference type="SMART" id="SM00409">
    <property type="entry name" value="IG"/>
    <property type="match status" value="1"/>
</dbReference>
<dbReference type="STRING" id="409849.ENSPMGP00000022744"/>
<name>A0A3B4B247_9GOBI</name>
<keyword evidence="7" id="KW-1185">Reference proteome</keyword>
<evidence type="ECO:0000259" key="5">
    <source>
        <dbReference type="SMART" id="SM00409"/>
    </source>
</evidence>
<proteinExistence type="predicted"/>
<dbReference type="InterPro" id="IPR036179">
    <property type="entry name" value="Ig-like_dom_sf"/>
</dbReference>
<accession>A0A3B4B247</accession>
<keyword evidence="4" id="KW-0732">Signal</keyword>
<dbReference type="InterPro" id="IPR003599">
    <property type="entry name" value="Ig_sub"/>
</dbReference>
<dbReference type="Proteomes" id="UP000261520">
    <property type="component" value="Unplaced"/>
</dbReference>
<evidence type="ECO:0000256" key="1">
    <source>
        <dbReference type="ARBA" id="ARBA00004370"/>
    </source>
</evidence>
<dbReference type="Pfam" id="PF07686">
    <property type="entry name" value="V-set"/>
    <property type="match status" value="1"/>
</dbReference>
<reference evidence="6" key="1">
    <citation type="submission" date="2025-08" db="UniProtKB">
        <authorList>
            <consortium name="Ensembl"/>
        </authorList>
    </citation>
    <scope>IDENTIFICATION</scope>
</reference>
<sequence>KQIVQMYMYTPIYLLLLPGVVFGETLTVTEGEDFTVECWFYTSGSKKIFCKNDCDKQDILVQTAGDRAEEGRYSITYEEETNIMSVRIKKVQMSDSGQYQCKLEKFLSNIWWVKDVSDEFMIQVTEGKLT</sequence>
<feature type="domain" description="Immunoglobulin" evidence="5">
    <location>
        <begin position="23"/>
        <end position="125"/>
    </location>
</feature>
<comment type="subcellular location">
    <subcellularLocation>
        <location evidence="1">Membrane</location>
    </subcellularLocation>
</comment>
<evidence type="ECO:0000313" key="7">
    <source>
        <dbReference type="Proteomes" id="UP000261520"/>
    </source>
</evidence>
<keyword evidence="3" id="KW-0472">Membrane</keyword>
<dbReference type="InterPro" id="IPR013783">
    <property type="entry name" value="Ig-like_fold"/>
</dbReference>
<organism evidence="6 7">
    <name type="scientific">Periophthalmus magnuspinnatus</name>
    <dbReference type="NCBI Taxonomy" id="409849"/>
    <lineage>
        <taxon>Eukaryota</taxon>
        <taxon>Metazoa</taxon>
        <taxon>Chordata</taxon>
        <taxon>Craniata</taxon>
        <taxon>Vertebrata</taxon>
        <taxon>Euteleostomi</taxon>
        <taxon>Actinopterygii</taxon>
        <taxon>Neopterygii</taxon>
        <taxon>Teleostei</taxon>
        <taxon>Neoteleostei</taxon>
        <taxon>Acanthomorphata</taxon>
        <taxon>Gobiaria</taxon>
        <taxon>Gobiiformes</taxon>
        <taxon>Gobioidei</taxon>
        <taxon>Gobiidae</taxon>
        <taxon>Oxudercinae</taxon>
        <taxon>Periophthalmus</taxon>
    </lineage>
</organism>
<evidence type="ECO:0000256" key="2">
    <source>
        <dbReference type="ARBA" id="ARBA00022692"/>
    </source>
</evidence>
<reference evidence="6" key="2">
    <citation type="submission" date="2025-09" db="UniProtKB">
        <authorList>
            <consortium name="Ensembl"/>
        </authorList>
    </citation>
    <scope>IDENTIFICATION</scope>
</reference>
<dbReference type="Ensembl" id="ENSPMGT00000024224.1">
    <property type="protein sequence ID" value="ENSPMGP00000022744.1"/>
    <property type="gene ID" value="ENSPMGG00000018404.1"/>
</dbReference>
<dbReference type="GO" id="GO:0005886">
    <property type="term" value="C:plasma membrane"/>
    <property type="evidence" value="ECO:0007669"/>
    <property type="project" value="TreeGrafter"/>
</dbReference>
<dbReference type="SUPFAM" id="SSF48726">
    <property type="entry name" value="Immunoglobulin"/>
    <property type="match status" value="1"/>
</dbReference>
<dbReference type="Gene3D" id="2.60.40.10">
    <property type="entry name" value="Immunoglobulins"/>
    <property type="match status" value="1"/>
</dbReference>
<dbReference type="PANTHER" id="PTHR11860:SF87">
    <property type="entry name" value="CMRF35-LIKE MOLECULE 8"/>
    <property type="match status" value="1"/>
</dbReference>
<keyword evidence="2" id="KW-0812">Transmembrane</keyword>
<dbReference type="PANTHER" id="PTHR11860">
    <property type="entry name" value="POLYMERIC-IMMUNOGLOBULIN RECEPTOR"/>
    <property type="match status" value="1"/>
</dbReference>
<dbReference type="InterPro" id="IPR013106">
    <property type="entry name" value="Ig_V-set"/>
</dbReference>
<feature type="chain" id="PRO_5017345805" description="Immunoglobulin domain-containing protein" evidence="4">
    <location>
        <begin position="24"/>
        <end position="130"/>
    </location>
</feature>
<protein>
    <recommendedName>
        <fullName evidence="5">Immunoglobulin domain-containing protein</fullName>
    </recommendedName>
</protein>
<feature type="signal peptide" evidence="4">
    <location>
        <begin position="1"/>
        <end position="23"/>
    </location>
</feature>
<evidence type="ECO:0000256" key="4">
    <source>
        <dbReference type="SAM" id="SignalP"/>
    </source>
</evidence>
<dbReference type="InterPro" id="IPR050671">
    <property type="entry name" value="CD300_family_receptors"/>
</dbReference>
<evidence type="ECO:0000313" key="6">
    <source>
        <dbReference type="Ensembl" id="ENSPMGP00000022744.1"/>
    </source>
</evidence>